<organism evidence="3 4">
    <name type="scientific">Streptomyces millisiae</name>
    <dbReference type="NCBI Taxonomy" id="3075542"/>
    <lineage>
        <taxon>Bacteria</taxon>
        <taxon>Bacillati</taxon>
        <taxon>Actinomycetota</taxon>
        <taxon>Actinomycetes</taxon>
        <taxon>Kitasatosporales</taxon>
        <taxon>Streptomycetaceae</taxon>
        <taxon>Streptomyces</taxon>
    </lineage>
</organism>
<comment type="caution">
    <text evidence="3">The sequence shown here is derived from an EMBL/GenBank/DDBJ whole genome shotgun (WGS) entry which is preliminary data.</text>
</comment>
<dbReference type="Gene3D" id="1.20.120.450">
    <property type="entry name" value="dinb family like domain"/>
    <property type="match status" value="1"/>
</dbReference>
<dbReference type="InterPro" id="IPR024344">
    <property type="entry name" value="MDMPI_metal-binding"/>
</dbReference>
<evidence type="ECO:0000313" key="3">
    <source>
        <dbReference type="EMBL" id="MDT0320139.1"/>
    </source>
</evidence>
<feature type="domain" description="Mycothiol-dependent maleylpyruvate isomerase metal-binding" evidence="2">
    <location>
        <begin position="13"/>
        <end position="137"/>
    </location>
</feature>
<evidence type="ECO:0000256" key="1">
    <source>
        <dbReference type="SAM" id="MobiDB-lite"/>
    </source>
</evidence>
<sequence>MTDSSIPLDLGPAAGGVAGLLDGVREERFAARTPCPDYRVDDLLRHLLGLTLAFRAAARKQFGPLTDLSPTDPAQPAPSLDGDWRGRLRRQLDELAAAWREPAAWRGETRAGGVSLPAEVMGRVALNELLLHGWDLARATGQPYEADDATAATSIALLSQETDPAAREGTGFAPPVPIADDAPPLARAVALSGRQPDWAPEPLA</sequence>
<protein>
    <submittedName>
        <fullName evidence="3">TIGR03086 family metal-binding protein</fullName>
    </submittedName>
</protein>
<accession>A0ABU2LRC2</accession>
<dbReference type="NCBIfam" id="TIGR03086">
    <property type="entry name" value="TIGR03086 family metal-binding protein"/>
    <property type="match status" value="1"/>
</dbReference>
<name>A0ABU2LRC2_9ACTN</name>
<gene>
    <name evidence="3" type="ORF">RNC47_17535</name>
</gene>
<dbReference type="EMBL" id="JAVREM010000021">
    <property type="protein sequence ID" value="MDT0320139.1"/>
    <property type="molecule type" value="Genomic_DNA"/>
</dbReference>
<feature type="region of interest" description="Disordered" evidence="1">
    <location>
        <begin position="64"/>
        <end position="84"/>
    </location>
</feature>
<dbReference type="Proteomes" id="UP001183420">
    <property type="component" value="Unassembled WGS sequence"/>
</dbReference>
<dbReference type="Pfam" id="PF11716">
    <property type="entry name" value="MDMPI_N"/>
    <property type="match status" value="1"/>
</dbReference>
<evidence type="ECO:0000313" key="4">
    <source>
        <dbReference type="Proteomes" id="UP001183420"/>
    </source>
</evidence>
<evidence type="ECO:0000259" key="2">
    <source>
        <dbReference type="Pfam" id="PF11716"/>
    </source>
</evidence>
<dbReference type="SUPFAM" id="SSF109854">
    <property type="entry name" value="DinB/YfiT-like putative metalloenzymes"/>
    <property type="match status" value="1"/>
</dbReference>
<dbReference type="NCBIfam" id="TIGR03083">
    <property type="entry name" value="maleylpyruvate isomerase family mycothiol-dependent enzyme"/>
    <property type="match status" value="1"/>
</dbReference>
<dbReference type="InterPro" id="IPR034660">
    <property type="entry name" value="DinB/YfiT-like"/>
</dbReference>
<dbReference type="InterPro" id="IPR017520">
    <property type="entry name" value="CHP03086"/>
</dbReference>
<keyword evidence="4" id="KW-1185">Reference proteome</keyword>
<proteinExistence type="predicted"/>
<dbReference type="RefSeq" id="WP_311599864.1">
    <property type="nucleotide sequence ID" value="NZ_JAVREM010000021.1"/>
</dbReference>
<reference evidence="4" key="1">
    <citation type="submission" date="2023-07" db="EMBL/GenBank/DDBJ databases">
        <title>30 novel species of actinomycetes from the DSMZ collection.</title>
        <authorList>
            <person name="Nouioui I."/>
        </authorList>
    </citation>
    <scope>NUCLEOTIDE SEQUENCE [LARGE SCALE GENOMIC DNA]</scope>
    <source>
        <strain evidence="4">DSM 44918</strain>
    </source>
</reference>
<dbReference type="InterPro" id="IPR017517">
    <property type="entry name" value="Maleyloyr_isom"/>
</dbReference>